<dbReference type="InterPro" id="IPR011990">
    <property type="entry name" value="TPR-like_helical_dom_sf"/>
</dbReference>
<keyword evidence="2" id="KW-1133">Transmembrane helix</keyword>
<dbReference type="Gene3D" id="1.25.40.10">
    <property type="entry name" value="Tetratricopeptide repeat domain"/>
    <property type="match status" value="2"/>
</dbReference>
<keyword evidence="2" id="KW-0812">Transmembrane</keyword>
<evidence type="ECO:0000256" key="1">
    <source>
        <dbReference type="SAM" id="Coils"/>
    </source>
</evidence>
<proteinExistence type="predicted"/>
<evidence type="ECO:0000313" key="4">
    <source>
        <dbReference type="Proteomes" id="UP000061809"/>
    </source>
</evidence>
<dbReference type="EMBL" id="CP012801">
    <property type="protein sequence ID" value="ALJ60109.1"/>
    <property type="molecule type" value="Genomic_DNA"/>
</dbReference>
<evidence type="ECO:0008006" key="5">
    <source>
        <dbReference type="Google" id="ProtNLM"/>
    </source>
</evidence>
<reference evidence="3 4" key="1">
    <citation type="journal article" date="2015" name="Science">
        <title>Genetic determinants of in vivo fitness and diet responsiveness in multiple human gut Bacteroides.</title>
        <authorList>
            <person name="Wu M."/>
            <person name="McNulty N.P."/>
            <person name="Rodionov D.A."/>
            <person name="Khoroshkin M.S."/>
            <person name="Griffin N.W."/>
            <person name="Cheng J."/>
            <person name="Latreille P."/>
            <person name="Kerstetter R.A."/>
            <person name="Terrapon N."/>
            <person name="Henrissat B."/>
            <person name="Osterman A.L."/>
            <person name="Gordon J.I."/>
        </authorList>
    </citation>
    <scope>NUCLEOTIDE SEQUENCE [LARGE SCALE GENOMIC DNA]</scope>
    <source>
        <strain evidence="3 4">WH2</strain>
    </source>
</reference>
<organism evidence="3 4">
    <name type="scientific">Bacteroides cellulosilyticus</name>
    <dbReference type="NCBI Taxonomy" id="246787"/>
    <lineage>
        <taxon>Bacteria</taxon>
        <taxon>Pseudomonadati</taxon>
        <taxon>Bacteroidota</taxon>
        <taxon>Bacteroidia</taxon>
        <taxon>Bacteroidales</taxon>
        <taxon>Bacteroidaceae</taxon>
        <taxon>Bacteroides</taxon>
    </lineage>
</organism>
<sequence length="584" mass="67818">MTYRMGKTKAIILFLVAFLLLACTARQSNNKQLIWADSLMRSLPDSALSVLQNISTQEFASPADSAYYALLLTQARDKNYVVQVDDSLIRYAVAHYDKVGDAKMRASAHYYWGCVYRDMNRQAEALREYLIAASLTKETVEKRQLGLIYNNIGYIYYIQNFKEKADSVYQLMEGIAQELKDTTLWAEALSRQGSIAFMKGNDYFGTAEQKLLDAFTVVDRIENKAIKADVSATLSRLYSKMDQGKKALFYAKLNLSLRKDTTRAYQAFLILGDAYYRVGLYDSATFYLNKSLISKDYGRRSDAYMRLADIAMIQGNAVLSMKLERYSSAYKDSLYQSRGNVVTDKIVEAETDAQITLHQLYYKGRLNIYLCVFIPITIIVIMIVFFLYRKNKQYRGKNDLLQKNNQQLEKVNQDLSQHYACLQEEITQRDLEIENLRKELASCRIDEEQREKIRVELDEMVLRRKALVKEAFLHSPLYAKMQAIIKDHLDKDASDKEISDQEWQELIVSMDSQWNNAISRFHVKYQLSKEELYLVCLSLTDFPFAHLAYLMHSSRRTLYRKKNALCERIGVEQNSEFKEILRKI</sequence>
<gene>
    <name evidence="3" type="ORF">BcellWH2_02870</name>
</gene>
<evidence type="ECO:0000256" key="2">
    <source>
        <dbReference type="SAM" id="Phobius"/>
    </source>
</evidence>
<dbReference type="KEGG" id="bcel:BcellWH2_02870"/>
<name>A0A0P0GQ18_9BACE</name>
<evidence type="ECO:0000313" key="3">
    <source>
        <dbReference type="EMBL" id="ALJ60109.1"/>
    </source>
</evidence>
<dbReference type="PATRIC" id="fig|246787.4.peg.2967"/>
<feature type="coiled-coil region" evidence="1">
    <location>
        <begin position="391"/>
        <end position="439"/>
    </location>
</feature>
<dbReference type="eggNOG" id="COG0457">
    <property type="taxonomic scope" value="Bacteria"/>
</dbReference>
<keyword evidence="2" id="KW-0472">Membrane</keyword>
<dbReference type="STRING" id="246787.BcellWH2_02870"/>
<protein>
    <recommendedName>
        <fullName evidence="5">Tetratricopeptide repeat protein</fullName>
    </recommendedName>
</protein>
<dbReference type="Proteomes" id="UP000061809">
    <property type="component" value="Chromosome"/>
</dbReference>
<dbReference type="PROSITE" id="PS51257">
    <property type="entry name" value="PROKAR_LIPOPROTEIN"/>
    <property type="match status" value="1"/>
</dbReference>
<accession>A0A0P0GQ18</accession>
<dbReference type="SUPFAM" id="SSF48452">
    <property type="entry name" value="TPR-like"/>
    <property type="match status" value="2"/>
</dbReference>
<keyword evidence="1" id="KW-0175">Coiled coil</keyword>
<feature type="transmembrane region" description="Helical" evidence="2">
    <location>
        <begin position="366"/>
        <end position="388"/>
    </location>
</feature>
<dbReference type="AlphaFoldDB" id="A0A0P0GQ18"/>